<keyword evidence="1" id="KW-0456">Lyase</keyword>
<dbReference type="SUPFAM" id="SSF52317">
    <property type="entry name" value="Class I glutamine amidotransferase-like"/>
    <property type="match status" value="1"/>
</dbReference>
<dbReference type="RefSeq" id="WP_066886129.1">
    <property type="nucleotide sequence ID" value="NZ_CP171739.1"/>
</dbReference>
<dbReference type="InterPro" id="IPR050325">
    <property type="entry name" value="Prot/Nucl_acid_deglycase"/>
</dbReference>
<dbReference type="PANTHER" id="PTHR48094">
    <property type="entry name" value="PROTEIN/NUCLEIC ACID DEGLYCASE DJ-1-RELATED"/>
    <property type="match status" value="1"/>
</dbReference>
<dbReference type="InterPro" id="IPR008948">
    <property type="entry name" value="L-Aspartase-like"/>
</dbReference>
<dbReference type="GO" id="GO:0019172">
    <property type="term" value="F:glyoxalase III activity"/>
    <property type="evidence" value="ECO:0007669"/>
    <property type="project" value="TreeGrafter"/>
</dbReference>
<gene>
    <name evidence="3" type="ORF">LI90_1604</name>
</gene>
<dbReference type="PANTHER" id="PTHR48094:SF22">
    <property type="entry name" value="DJ-1_PFPI DOMAIN-CONTAINING PROTEIN"/>
    <property type="match status" value="1"/>
</dbReference>
<name>A0A132MQ18_9ACTN</name>
<dbReference type="GO" id="GO:0019243">
    <property type="term" value="P:methylglyoxal catabolic process to D-lactate via S-lactoyl-glutathione"/>
    <property type="evidence" value="ECO:0007669"/>
    <property type="project" value="TreeGrafter"/>
</dbReference>
<organism evidence="3 4">
    <name type="scientific">Carbonactinospora thermoautotrophica</name>
    <dbReference type="NCBI Taxonomy" id="1469144"/>
    <lineage>
        <taxon>Bacteria</taxon>
        <taxon>Bacillati</taxon>
        <taxon>Actinomycetota</taxon>
        <taxon>Actinomycetes</taxon>
        <taxon>Kitasatosporales</taxon>
        <taxon>Carbonactinosporaceae</taxon>
        <taxon>Carbonactinospora</taxon>
    </lineage>
</organism>
<dbReference type="EMBL" id="LAXD01000001">
    <property type="protein sequence ID" value="KWW99964.1"/>
    <property type="molecule type" value="Genomic_DNA"/>
</dbReference>
<evidence type="ECO:0000259" key="2">
    <source>
        <dbReference type="SMART" id="SM00998"/>
    </source>
</evidence>
<comment type="caution">
    <text evidence="3">The sequence shown here is derived from an EMBL/GenBank/DDBJ whole genome shotgun (WGS) entry which is preliminary data.</text>
</comment>
<dbReference type="SMART" id="SM00998">
    <property type="entry name" value="ADSL_C"/>
    <property type="match status" value="1"/>
</dbReference>
<dbReference type="AlphaFoldDB" id="A0A132MQ18"/>
<evidence type="ECO:0000313" key="3">
    <source>
        <dbReference type="EMBL" id="KWW99964.1"/>
    </source>
</evidence>
<dbReference type="Pfam" id="PF01965">
    <property type="entry name" value="DJ-1_PfpI"/>
    <property type="match status" value="1"/>
</dbReference>
<keyword evidence="4" id="KW-1185">Reference proteome</keyword>
<dbReference type="InterPro" id="IPR002818">
    <property type="entry name" value="DJ-1/PfpI"/>
</dbReference>
<feature type="domain" description="Adenylosuccinate lyase C-terminal" evidence="2">
    <location>
        <begin position="101"/>
        <end position="183"/>
    </location>
</feature>
<proteinExistence type="predicted"/>
<dbReference type="STRING" id="1469144.LI90_1604"/>
<dbReference type="InterPro" id="IPR019468">
    <property type="entry name" value="AdenyloSucc_lyase_C"/>
</dbReference>
<dbReference type="SUPFAM" id="SSF48557">
    <property type="entry name" value="L-aspartase-like"/>
    <property type="match status" value="1"/>
</dbReference>
<dbReference type="Proteomes" id="UP000070188">
    <property type="component" value="Unassembled WGS sequence"/>
</dbReference>
<dbReference type="PATRIC" id="fig|1469144.10.peg.1753"/>
<dbReference type="OrthoDB" id="9792284at2"/>
<accession>A0A132MQ18</accession>
<dbReference type="GO" id="GO:0005737">
    <property type="term" value="C:cytoplasm"/>
    <property type="evidence" value="ECO:0007669"/>
    <property type="project" value="TreeGrafter"/>
</dbReference>
<sequence length="339" mass="37694">MAKKLLMVVSSARSMKLADGSDHPTGYWAEEVLEPYERFEQAGVDLVIATPDGKQPQPDPWGLEPYFHYPQDDEDFMLSVCRSFAPDVDDIRVTLDHLIRLNLIAVRRLFHALVETGMDRLRAREVLESAARTAWSKNIDLVEVLAGVDEVTERLSLDRINAIKDEVWQDSAANAREVAEKLAAIPGLQHPKSLAELTDEEIRSFDGVFIPGGHGPMVDLVDDPDMRRVLRILHEENKTIAALCHGPAALLSAPVVDGVWLFEGYKMTAFTDEEEDQTKAGRLGMEWYLESALKNRGAIFDDGDAAWVSHVVVDRNLITAQNPASSEAAADAVLKRLEV</sequence>
<evidence type="ECO:0000256" key="1">
    <source>
        <dbReference type="ARBA" id="ARBA00023239"/>
    </source>
</evidence>
<dbReference type="InterPro" id="IPR029062">
    <property type="entry name" value="Class_I_gatase-like"/>
</dbReference>
<evidence type="ECO:0000313" key="4">
    <source>
        <dbReference type="Proteomes" id="UP000070188"/>
    </source>
</evidence>
<reference evidence="4" key="1">
    <citation type="submission" date="2015-04" db="EMBL/GenBank/DDBJ databases">
        <title>Physiological reanalysis, assessment of diazotrophy, and genome sequences of multiple isolates of Streptomyces thermoautotrophicus.</title>
        <authorList>
            <person name="MacKellar D.C."/>
            <person name="Lieber L."/>
            <person name="Norman J."/>
            <person name="Bolger A."/>
            <person name="Tobin C."/>
            <person name="Murray J.W."/>
            <person name="Chang R."/>
            <person name="Ford T."/>
            <person name="Nguyen P.Q."/>
            <person name="Woodward J."/>
            <person name="Permingeat H."/>
            <person name="Joshi N.S."/>
            <person name="Silver P.A."/>
            <person name="Usadel B."/>
            <person name="Rutherford A.W."/>
            <person name="Friesen M."/>
            <person name="Prell J."/>
        </authorList>
    </citation>
    <scope>NUCLEOTIDE SEQUENCE [LARGE SCALE GENOMIC DNA]</scope>
    <source>
        <strain evidence="4">H1</strain>
    </source>
</reference>
<dbReference type="CDD" id="cd03141">
    <property type="entry name" value="GATase1_Hsp31_like"/>
    <property type="match status" value="1"/>
</dbReference>
<protein>
    <submittedName>
        <fullName evidence="3">ThiJ/PfpI domain-containing protein</fullName>
    </submittedName>
</protein>
<dbReference type="Gene3D" id="3.40.50.880">
    <property type="match status" value="2"/>
</dbReference>